<dbReference type="Proteomes" id="UP000254331">
    <property type="component" value="Unassembled WGS sequence"/>
</dbReference>
<evidence type="ECO:0000313" key="2">
    <source>
        <dbReference type="EMBL" id="SUC15206.1"/>
    </source>
</evidence>
<organism evidence="2 3">
    <name type="scientific">Proteus vulgaris</name>
    <dbReference type="NCBI Taxonomy" id="585"/>
    <lineage>
        <taxon>Bacteria</taxon>
        <taxon>Pseudomonadati</taxon>
        <taxon>Pseudomonadota</taxon>
        <taxon>Gammaproteobacteria</taxon>
        <taxon>Enterobacterales</taxon>
        <taxon>Morganellaceae</taxon>
        <taxon>Proteus</taxon>
    </lineage>
</organism>
<reference evidence="2 3" key="1">
    <citation type="submission" date="2018-06" db="EMBL/GenBank/DDBJ databases">
        <authorList>
            <consortium name="Pathogen Informatics"/>
            <person name="Doyle S."/>
        </authorList>
    </citation>
    <scope>NUCLEOTIDE SEQUENCE [LARGE SCALE GENOMIC DNA]</scope>
    <source>
        <strain evidence="2 3">NCTC10376</strain>
    </source>
</reference>
<dbReference type="EMBL" id="UGTW01000001">
    <property type="protein sequence ID" value="SUC15206.1"/>
    <property type="molecule type" value="Genomic_DNA"/>
</dbReference>
<feature type="coiled-coil region" evidence="1">
    <location>
        <begin position="152"/>
        <end position="204"/>
    </location>
</feature>
<sequence length="640" mass="74075">MNVNGLKSFDARISFSTSRVVFDNDKLTITKNIKNISNTTTKFNFVKKVFNAMRKFSTLLMMSQSGRMGIENRKGNIVRYTDEMNILNSRFNECFELQNENSKELKNKGNELDSLIINRENLKLTLLNNDIFNEFIHNEKELELILNDPGKLKELINNNESFKSKIDNDEKIGKIIKNFLKSNRIELEKNLESAIDLKNKLIIEERKVDHFLSLIENENVSFNDRYSFFNYLNELKRAESFCQQSGNPSDEQLADVFKNIFEERISRVKESDVKKIYSEVIDTYHYETFFLKENKSILANFSSNNEKEKFLSKINFLVSISESHPDILNNLFDQNISDKLHDIMHTILNEEYHDSGVNISYFNTKNTWIKEYMNEFYGSERKITTQSVGTNTENEKITQSVGTNTENENEKITQSEGTNTDIQDVDSYNNNAVYSNEKSHDGEVFFEIEGLDSILKEFSTELKNRDISNYSQFNDAIKNMLDKLSVLSDVITETLESPIVEEKKLLVSVENMEIFSKTIYSIQQQLVSIKPDYASGLGNINNFYPEIQRSTEDISDAFENIINIITPSRGSDSTKSEIKTLLSRVFNKINTSKIVFRKEMLNVAIELFDKLVKESESKLTDDFSEVKGKKNTVLTNNKIK</sequence>
<protein>
    <submittedName>
        <fullName evidence="2">Uncharacterized protein</fullName>
    </submittedName>
</protein>
<dbReference type="RefSeq" id="WP_115370455.1">
    <property type="nucleotide sequence ID" value="NZ_UGTW01000001.1"/>
</dbReference>
<evidence type="ECO:0000313" key="3">
    <source>
        <dbReference type="Proteomes" id="UP000254331"/>
    </source>
</evidence>
<keyword evidence="1" id="KW-0175">Coiled coil</keyword>
<name>A0A379F6K7_PROVU</name>
<dbReference type="AlphaFoldDB" id="A0A379F6K7"/>
<proteinExistence type="predicted"/>
<gene>
    <name evidence="2" type="ORF">NCTC10376_01045</name>
</gene>
<evidence type="ECO:0000256" key="1">
    <source>
        <dbReference type="SAM" id="Coils"/>
    </source>
</evidence>
<accession>A0A379F6K7</accession>